<keyword evidence="5 6" id="KW-0949">S-adenosyl-L-methionine</keyword>
<dbReference type="GO" id="GO:0070043">
    <property type="term" value="F:rRNA (guanine-N7-)-methyltransferase activity"/>
    <property type="evidence" value="ECO:0007669"/>
    <property type="project" value="UniProtKB-UniRule"/>
</dbReference>
<evidence type="ECO:0000313" key="8">
    <source>
        <dbReference type="Proteomes" id="UP000253570"/>
    </source>
</evidence>
<name>A0A368DN08_9PROT</name>
<comment type="caution">
    <text evidence="6">Lacks conserved residue(s) required for the propagation of feature annotation.</text>
</comment>
<comment type="subcellular location">
    <subcellularLocation>
        <location evidence="6">Cytoplasm</location>
    </subcellularLocation>
</comment>
<keyword evidence="3 6" id="KW-0489">Methyltransferase</keyword>
<comment type="similarity">
    <text evidence="6">Belongs to the methyltransferase superfamily. RNA methyltransferase RsmG family.</text>
</comment>
<comment type="caution">
    <text evidence="7">The sequence shown here is derived from an EMBL/GenBank/DDBJ whole genome shotgun (WGS) entry which is preliminary data.</text>
</comment>
<evidence type="ECO:0000256" key="5">
    <source>
        <dbReference type="ARBA" id="ARBA00022691"/>
    </source>
</evidence>
<dbReference type="Proteomes" id="UP000253570">
    <property type="component" value="Unassembled WGS sequence"/>
</dbReference>
<evidence type="ECO:0000256" key="3">
    <source>
        <dbReference type="ARBA" id="ARBA00022603"/>
    </source>
</evidence>
<dbReference type="GO" id="GO:0005829">
    <property type="term" value="C:cytosol"/>
    <property type="evidence" value="ECO:0007669"/>
    <property type="project" value="TreeGrafter"/>
</dbReference>
<keyword evidence="1 6" id="KW-0963">Cytoplasm</keyword>
<dbReference type="EC" id="2.1.1.170" evidence="6"/>
<dbReference type="Pfam" id="PF02527">
    <property type="entry name" value="GidB"/>
    <property type="match status" value="1"/>
</dbReference>
<feature type="binding site" evidence="6">
    <location>
        <begin position="128"/>
        <end position="129"/>
    </location>
    <ligand>
        <name>S-adenosyl-L-methionine</name>
        <dbReference type="ChEBI" id="CHEBI:59789"/>
    </ligand>
</feature>
<keyword evidence="2 6" id="KW-0698">rRNA processing</keyword>
<dbReference type="Gene3D" id="3.40.50.150">
    <property type="entry name" value="Vaccinia Virus protein VP39"/>
    <property type="match status" value="1"/>
</dbReference>
<evidence type="ECO:0000256" key="4">
    <source>
        <dbReference type="ARBA" id="ARBA00022679"/>
    </source>
</evidence>
<organism evidence="7 8">
    <name type="scientific">PS1 clade bacterium</name>
    <dbReference type="NCBI Taxonomy" id="2175152"/>
    <lineage>
        <taxon>Bacteria</taxon>
        <taxon>Pseudomonadati</taxon>
        <taxon>Pseudomonadota</taxon>
        <taxon>Alphaproteobacteria</taxon>
        <taxon>PS1 clade</taxon>
    </lineage>
</organism>
<evidence type="ECO:0000256" key="2">
    <source>
        <dbReference type="ARBA" id="ARBA00022552"/>
    </source>
</evidence>
<proteinExistence type="inferred from homology"/>
<dbReference type="PANTHER" id="PTHR31760">
    <property type="entry name" value="S-ADENOSYL-L-METHIONINE-DEPENDENT METHYLTRANSFERASES SUPERFAMILY PROTEIN"/>
    <property type="match status" value="1"/>
</dbReference>
<dbReference type="InterPro" id="IPR029063">
    <property type="entry name" value="SAM-dependent_MTases_sf"/>
</dbReference>
<evidence type="ECO:0000256" key="1">
    <source>
        <dbReference type="ARBA" id="ARBA00022490"/>
    </source>
</evidence>
<gene>
    <name evidence="6 7" type="primary">rsmG</name>
    <name evidence="7" type="ORF">DBW71_05105</name>
</gene>
<dbReference type="SUPFAM" id="SSF53335">
    <property type="entry name" value="S-adenosyl-L-methionine-dependent methyltransferases"/>
    <property type="match status" value="1"/>
</dbReference>
<dbReference type="EMBL" id="QOQD01000012">
    <property type="protein sequence ID" value="RCL72595.1"/>
    <property type="molecule type" value="Genomic_DNA"/>
</dbReference>
<sequence>MSGIDWTASSIQKKYNVSRETMEKIECYVNHLLEWQTRLNLIGKSTIGSIWSRHILDSLQLVTHIPRDFKTLIDIGTGAGLPGFVLAIYFADQSKEVYLVDSNKKKCSFLDFVSVKCDVPVVVLPERIESLSIKDKVRADIITARAFSSIENIINLSKPYTKHQTKYLLQRGATTKDELSKLNISSIVNMVYHKSILDEESYILDFECN</sequence>
<protein>
    <recommendedName>
        <fullName evidence="6">Ribosomal RNA small subunit methyltransferase G</fullName>
        <ecNumber evidence="6">2.1.1.170</ecNumber>
    </recommendedName>
    <alternativeName>
        <fullName evidence="6">16S rRNA 7-methylguanosine methyltransferase</fullName>
        <shortName evidence="6">16S rRNA m7G methyltransferase</shortName>
    </alternativeName>
</protein>
<dbReference type="AlphaFoldDB" id="A0A368DN08"/>
<dbReference type="PANTHER" id="PTHR31760:SF0">
    <property type="entry name" value="S-ADENOSYL-L-METHIONINE-DEPENDENT METHYLTRANSFERASES SUPERFAMILY PROTEIN"/>
    <property type="match status" value="1"/>
</dbReference>
<feature type="binding site" evidence="6">
    <location>
        <position position="76"/>
    </location>
    <ligand>
        <name>S-adenosyl-L-methionine</name>
        <dbReference type="ChEBI" id="CHEBI:59789"/>
    </ligand>
</feature>
<accession>A0A368DN08</accession>
<dbReference type="PIRSF" id="PIRSF003078">
    <property type="entry name" value="GidB"/>
    <property type="match status" value="1"/>
</dbReference>
<evidence type="ECO:0000313" key="7">
    <source>
        <dbReference type="EMBL" id="RCL72595.1"/>
    </source>
</evidence>
<comment type="catalytic activity">
    <reaction evidence="6">
        <text>guanosine(527) in 16S rRNA + S-adenosyl-L-methionine = N(7)-methylguanosine(527) in 16S rRNA + S-adenosyl-L-homocysteine</text>
        <dbReference type="Rhea" id="RHEA:42732"/>
        <dbReference type="Rhea" id="RHEA-COMP:10209"/>
        <dbReference type="Rhea" id="RHEA-COMP:10210"/>
        <dbReference type="ChEBI" id="CHEBI:57856"/>
        <dbReference type="ChEBI" id="CHEBI:59789"/>
        <dbReference type="ChEBI" id="CHEBI:74269"/>
        <dbReference type="ChEBI" id="CHEBI:74480"/>
        <dbReference type="EC" id="2.1.1.170"/>
    </reaction>
</comment>
<feature type="binding site" evidence="6">
    <location>
        <position position="145"/>
    </location>
    <ligand>
        <name>S-adenosyl-L-methionine</name>
        <dbReference type="ChEBI" id="CHEBI:59789"/>
    </ligand>
</feature>
<comment type="function">
    <text evidence="6">Specifically methylates the N7 position of guanine in position 527 of 16S rRNA.</text>
</comment>
<reference evidence="7 8" key="1">
    <citation type="journal article" date="2018" name="Microbiome">
        <title>Fine metagenomic profile of the Mediterranean stratified and mixed water columns revealed by assembly and recruitment.</title>
        <authorList>
            <person name="Haro-Moreno J.M."/>
            <person name="Lopez-Perez M."/>
            <person name="De La Torre J.R."/>
            <person name="Picazo A."/>
            <person name="Camacho A."/>
            <person name="Rodriguez-Valera F."/>
        </authorList>
    </citation>
    <scope>NUCLEOTIDE SEQUENCE [LARGE SCALE GENOMIC DNA]</scope>
    <source>
        <strain evidence="7">MED-G57</strain>
    </source>
</reference>
<dbReference type="HAMAP" id="MF_00074">
    <property type="entry name" value="16SrRNA_methyltr_G"/>
    <property type="match status" value="1"/>
</dbReference>
<dbReference type="NCBIfam" id="TIGR00138">
    <property type="entry name" value="rsmG_gidB"/>
    <property type="match status" value="1"/>
</dbReference>
<evidence type="ECO:0000256" key="6">
    <source>
        <dbReference type="HAMAP-Rule" id="MF_00074"/>
    </source>
</evidence>
<feature type="binding site" evidence="6">
    <location>
        <position position="81"/>
    </location>
    <ligand>
        <name>S-adenosyl-L-methionine</name>
        <dbReference type="ChEBI" id="CHEBI:59789"/>
    </ligand>
</feature>
<keyword evidence="4 6" id="KW-0808">Transferase</keyword>
<dbReference type="InterPro" id="IPR003682">
    <property type="entry name" value="rRNA_ssu_MeTfrase_G"/>
</dbReference>